<dbReference type="InterPro" id="IPR027365">
    <property type="entry name" value="GNAT_acetyltra_YdfB-like"/>
</dbReference>
<accession>A0A163LU07</accession>
<dbReference type="Proteomes" id="UP000076796">
    <property type="component" value="Unassembled WGS sequence"/>
</dbReference>
<dbReference type="STRING" id="59843.A3958_21535"/>
<protein>
    <recommendedName>
        <fullName evidence="1">N-acetyltransferase domain-containing protein</fullName>
    </recommendedName>
</protein>
<dbReference type="Pfam" id="PF12746">
    <property type="entry name" value="GNAT_acetyltran"/>
    <property type="match status" value="1"/>
</dbReference>
<reference evidence="2" key="1">
    <citation type="journal article" date="2016" name="Genome Announc.">
        <title>Draft genomes of two strains of Paenibacillus glucanolyticus with capability to degrade lignocellulose.</title>
        <authorList>
            <person name="Mathews S.L."/>
            <person name="Pawlak J."/>
            <person name="Grunden A.M."/>
        </authorList>
    </citation>
    <scope>NUCLEOTIDE SEQUENCE [LARGE SCALE GENOMIC DNA]</scope>
    <source>
        <strain evidence="2">SLM1</strain>
    </source>
</reference>
<dbReference type="PANTHER" id="PTHR31143">
    <property type="match status" value="1"/>
</dbReference>
<dbReference type="OrthoDB" id="2773476at2"/>
<dbReference type="PANTHER" id="PTHR31143:SF2">
    <property type="entry name" value="FR47-LIKE DOMAIN-CONTAINING PROTEIN-RELATED"/>
    <property type="match status" value="1"/>
</dbReference>
<dbReference type="PROSITE" id="PS51186">
    <property type="entry name" value="GNAT"/>
    <property type="match status" value="1"/>
</dbReference>
<organism evidence="2 3">
    <name type="scientific">Paenibacillus glucanolyticus</name>
    <dbReference type="NCBI Taxonomy" id="59843"/>
    <lineage>
        <taxon>Bacteria</taxon>
        <taxon>Bacillati</taxon>
        <taxon>Bacillota</taxon>
        <taxon>Bacilli</taxon>
        <taxon>Bacillales</taxon>
        <taxon>Paenibacillaceae</taxon>
        <taxon>Paenibacillus</taxon>
    </lineage>
</organism>
<dbReference type="GO" id="GO:0016747">
    <property type="term" value="F:acyltransferase activity, transferring groups other than amino-acyl groups"/>
    <property type="evidence" value="ECO:0007669"/>
    <property type="project" value="InterPro"/>
</dbReference>
<dbReference type="InterPro" id="IPR016181">
    <property type="entry name" value="Acyl_CoA_acyltransferase"/>
</dbReference>
<dbReference type="EMBL" id="LWMH01000001">
    <property type="protein sequence ID" value="KZS48464.1"/>
    <property type="molecule type" value="Genomic_DNA"/>
</dbReference>
<evidence type="ECO:0000313" key="3">
    <source>
        <dbReference type="Proteomes" id="UP000076796"/>
    </source>
</evidence>
<keyword evidence="3" id="KW-1185">Reference proteome</keyword>
<feature type="domain" description="N-acetyltransferase" evidence="1">
    <location>
        <begin position="148"/>
        <end position="277"/>
    </location>
</feature>
<evidence type="ECO:0000259" key="1">
    <source>
        <dbReference type="PROSITE" id="PS51186"/>
    </source>
</evidence>
<gene>
    <name evidence="2" type="ORF">AWU65_22270</name>
</gene>
<name>A0A163LU07_9BACL</name>
<comment type="caution">
    <text evidence="2">The sequence shown here is derived from an EMBL/GenBank/DDBJ whole genome shotgun (WGS) entry which is preliminary data.</text>
</comment>
<dbReference type="SUPFAM" id="SSF55729">
    <property type="entry name" value="Acyl-CoA N-acyltransferases (Nat)"/>
    <property type="match status" value="1"/>
</dbReference>
<dbReference type="AlphaFoldDB" id="A0A163LU07"/>
<dbReference type="Gene3D" id="3.40.630.30">
    <property type="match status" value="1"/>
</dbReference>
<sequence>MIHELEPAQFHRCRNLVNRGMNLESKAIIAGMNPGRVFVDDVDHPRSGMIWQGNLDGFHFVGDSGNPAFNYEIRAYIDTIITPQAVELGVEWFECLGDHPSWYRVFQEELFADRHLAGWNQYVYNLNPADFRSIRRPELGADYEVQQVTMELLRNHPMQHLEMIEATIGEFWQSQEDFLENGLGFCVLYHGQVVSLCMTGFRYRNIHALDIKTMESHRGNKLAQCAVYAMVEHCLRHDFIPYWDCSEGNLPSNGIARRIGFQIEFAYEGYEFNLVPS</sequence>
<evidence type="ECO:0000313" key="2">
    <source>
        <dbReference type="EMBL" id="KZS48464.1"/>
    </source>
</evidence>
<proteinExistence type="predicted"/>
<dbReference type="InterPro" id="IPR000182">
    <property type="entry name" value="GNAT_dom"/>
</dbReference>